<evidence type="ECO:0000313" key="1">
    <source>
        <dbReference type="EMBL" id="VGO20130.1"/>
    </source>
</evidence>
<organism evidence="1 2">
    <name type="scientific">Pontiella sulfatireligans</name>
    <dbReference type="NCBI Taxonomy" id="2750658"/>
    <lineage>
        <taxon>Bacteria</taxon>
        <taxon>Pseudomonadati</taxon>
        <taxon>Kiritimatiellota</taxon>
        <taxon>Kiritimatiellia</taxon>
        <taxon>Kiritimatiellales</taxon>
        <taxon>Pontiellaceae</taxon>
        <taxon>Pontiella</taxon>
    </lineage>
</organism>
<evidence type="ECO:0000313" key="2">
    <source>
        <dbReference type="Proteomes" id="UP000346198"/>
    </source>
</evidence>
<gene>
    <name evidence="1" type="ORF">SCARR_02191</name>
</gene>
<dbReference type="RefSeq" id="WP_136061572.1">
    <property type="nucleotide sequence ID" value="NZ_CAAHFH010000001.1"/>
</dbReference>
<protein>
    <submittedName>
        <fullName evidence="1">Uncharacterized protein</fullName>
    </submittedName>
</protein>
<proteinExistence type="predicted"/>
<sequence length="104" mass="12154">MINEQTIKPEAQHAHCTGVHELIDWEIVQHRRAVDMHRLELSKKQGRCISWDDAEEDYSRYDSVSRGEQWRVEFCGMICKHRSSCLLALHFLQSKHTVALHKAG</sequence>
<dbReference type="AlphaFoldDB" id="A0A6C2UIU3"/>
<dbReference type="EMBL" id="CAAHFH010000001">
    <property type="protein sequence ID" value="VGO20130.1"/>
    <property type="molecule type" value="Genomic_DNA"/>
</dbReference>
<dbReference type="Proteomes" id="UP000346198">
    <property type="component" value="Unassembled WGS sequence"/>
</dbReference>
<accession>A0A6C2UIU3</accession>
<name>A0A6C2UIU3_9BACT</name>
<keyword evidence="2" id="KW-1185">Reference proteome</keyword>
<reference evidence="1 2" key="1">
    <citation type="submission" date="2019-04" db="EMBL/GenBank/DDBJ databases">
        <authorList>
            <person name="Van Vliet M D."/>
        </authorList>
    </citation>
    <scope>NUCLEOTIDE SEQUENCE [LARGE SCALE GENOMIC DNA]</scope>
    <source>
        <strain evidence="1 2">F21</strain>
    </source>
</reference>